<comment type="caution">
    <text evidence="1">The sequence shown here is derived from an EMBL/GenBank/DDBJ whole genome shotgun (WGS) entry which is preliminary data.</text>
</comment>
<evidence type="ECO:0000313" key="1">
    <source>
        <dbReference type="EMBL" id="RXZ53454.1"/>
    </source>
</evidence>
<evidence type="ECO:0000313" key="2">
    <source>
        <dbReference type="Proteomes" id="UP000293345"/>
    </source>
</evidence>
<dbReference type="Proteomes" id="UP000293345">
    <property type="component" value="Unassembled WGS sequence"/>
</dbReference>
<name>A0A4Q2K1M1_9ACTN</name>
<dbReference type="OrthoDB" id="3035406at2"/>
<reference evidence="1 2" key="1">
    <citation type="submission" date="2019-01" db="EMBL/GenBank/DDBJ databases">
        <title>Senegalimassilia sp. nov. KGMB04484 isolated human feces.</title>
        <authorList>
            <person name="Han K.-I."/>
            <person name="Kim J.-S."/>
            <person name="Lee K.C."/>
            <person name="Suh M.K."/>
            <person name="Eom M.K."/>
            <person name="Lee J.H."/>
            <person name="Park S.-H."/>
            <person name="Kang S.W."/>
            <person name="Park J.-E."/>
            <person name="Oh B.S."/>
            <person name="Yu S.Y."/>
            <person name="Choi S.-H."/>
            <person name="Lee D.H."/>
            <person name="Yoon H."/>
            <person name="Kim B.-Y."/>
            <person name="Lee J.H."/>
            <person name="Lee J.-S."/>
        </authorList>
    </citation>
    <scope>NUCLEOTIDE SEQUENCE [LARGE SCALE GENOMIC DNA]</scope>
    <source>
        <strain evidence="1 2">KGMB04484</strain>
    </source>
</reference>
<accession>A0A4Q2K1M1</accession>
<dbReference type="EMBL" id="SDPW01000001">
    <property type="protein sequence ID" value="RXZ53454.1"/>
    <property type="molecule type" value="Genomic_DNA"/>
</dbReference>
<gene>
    <name evidence="1" type="ORF">ET524_02360</name>
</gene>
<keyword evidence="2" id="KW-1185">Reference proteome</keyword>
<evidence type="ECO:0008006" key="3">
    <source>
        <dbReference type="Google" id="ProtNLM"/>
    </source>
</evidence>
<dbReference type="AlphaFoldDB" id="A0A4Q2K1M1"/>
<organism evidence="1 2">
    <name type="scientific">Senegalimassilia faecalis</name>
    <dbReference type="NCBI Taxonomy" id="2509433"/>
    <lineage>
        <taxon>Bacteria</taxon>
        <taxon>Bacillati</taxon>
        <taxon>Actinomycetota</taxon>
        <taxon>Coriobacteriia</taxon>
        <taxon>Coriobacteriales</taxon>
        <taxon>Coriobacteriaceae</taxon>
        <taxon>Senegalimassilia</taxon>
    </lineage>
</organism>
<protein>
    <recommendedName>
        <fullName evidence="3">pEK499-p136 HEPN domain-containing protein</fullName>
    </recommendedName>
</protein>
<sequence>MGKNRKRKWSFKSRVKLQSEPDLQNIVQFYVFESPVPGASVKGKTFEDLGWKDHAYATLHAKMRESSGLFEKGHWVDCPIKNVEQELEKLDRLNGYDCSFEFAVHCKRSDLNKTEALFYLIRNALAHGGFRISTDGPEHYLVLENRADGELKGRAVIKMDALLKWAKLLSKKRKGD</sequence>
<proteinExistence type="predicted"/>
<dbReference type="RefSeq" id="WP_129423159.1">
    <property type="nucleotide sequence ID" value="NZ_SDPW01000001.1"/>
</dbReference>